<accession>A0A0A1UA77</accession>
<dbReference type="OrthoDB" id="28400at2759"/>
<protein>
    <submittedName>
        <fullName evidence="1">Uncharacterized protein</fullName>
    </submittedName>
</protein>
<organism evidence="1 2">
    <name type="scientific">Entamoeba invadens IP1</name>
    <dbReference type="NCBI Taxonomy" id="370355"/>
    <lineage>
        <taxon>Eukaryota</taxon>
        <taxon>Amoebozoa</taxon>
        <taxon>Evosea</taxon>
        <taxon>Archamoebae</taxon>
        <taxon>Mastigamoebida</taxon>
        <taxon>Entamoebidae</taxon>
        <taxon>Entamoeba</taxon>
    </lineage>
</organism>
<evidence type="ECO:0000313" key="2">
    <source>
        <dbReference type="Proteomes" id="UP000014680"/>
    </source>
</evidence>
<reference evidence="1 2" key="1">
    <citation type="submission" date="2012-10" db="EMBL/GenBank/DDBJ databases">
        <authorList>
            <person name="Zafar N."/>
            <person name="Inman J."/>
            <person name="Hall N."/>
            <person name="Lorenzi H."/>
            <person name="Caler E."/>
        </authorList>
    </citation>
    <scope>NUCLEOTIDE SEQUENCE [LARGE SCALE GENOMIC DNA]</scope>
    <source>
        <strain evidence="1 2">IP1</strain>
    </source>
</reference>
<dbReference type="SUPFAM" id="SSF48371">
    <property type="entry name" value="ARM repeat"/>
    <property type="match status" value="1"/>
</dbReference>
<dbReference type="GeneID" id="14890816"/>
<sequence>MNRKTRFQTRNVRVQGSLSHEKLLMETYNDITKLPPIEKTIQSYFEQEKPYMTEEELSTPALVQVICLDGELYYPSHIIQELIKSEFVREKTVPCFARYSKQIVSDIFSSFVFNRFPDFSQYTSLQLAEAIGTITYFVNLQKNIVSSIVAVVISHALIFDEKVEEDLVCVLIRMNDVEALQSLSLIFQSSVVETILKFLLQFGKVDVKKLDTNNVLYFGKIAIDNLDFKLFREFAKEAIDRQITSIGIFLWKFWSVYDKAVEEGILDLFILAVQNLKNEDTDLYFMITVEEILQHEDYLPYLQMIIAHIIHILDTRCTNILLPHCLKIIGMFTGTEHSNKIIFSNYWHSLVFKRITGKFEFLSLSLPILVNLLSTIPCCKQQVVTASGKRTTFCELTGKCYLKGTCIVEMLISFLSSAQDPSEILQIFDLLTSTLQHDVLDSTLPSFMLPILLEITKKYAHDEAIVSRGLNLFADILFRTKFVLSEKMISEIKGITTFMLERSPDIVRGIVRIMKYIGTLNIQFLATYGFVQMLSTIVKTYTTTPSVLFIAIDIVSNLYCKNVMCDYMKSEGTPEDISICLKMSLDNYEQMKSVHGFNQFVENCCFILGFASQECTDKETLEQWISAVSEATNNFPNNIKITESTKVLQLIAKSFL</sequence>
<name>A0A0A1UA77_ENTIV</name>
<dbReference type="OMA" id="CCQNQQI"/>
<dbReference type="VEuPathDB" id="AmoebaDB:EIN_398150"/>
<dbReference type="InterPro" id="IPR016024">
    <property type="entry name" value="ARM-type_fold"/>
</dbReference>
<dbReference type="Proteomes" id="UP000014680">
    <property type="component" value="Unassembled WGS sequence"/>
</dbReference>
<dbReference type="EMBL" id="KB206411">
    <property type="protein sequence ID" value="ELP91885.1"/>
    <property type="molecule type" value="Genomic_DNA"/>
</dbReference>
<proteinExistence type="predicted"/>
<keyword evidence="2" id="KW-1185">Reference proteome</keyword>
<evidence type="ECO:0000313" key="1">
    <source>
        <dbReference type="EMBL" id="ELP91885.1"/>
    </source>
</evidence>
<dbReference type="KEGG" id="eiv:EIN_398150"/>
<gene>
    <name evidence="1" type="ORF">EIN_398150</name>
</gene>
<dbReference type="AlphaFoldDB" id="A0A0A1UA77"/>
<dbReference type="RefSeq" id="XP_004258656.1">
    <property type="nucleotide sequence ID" value="XM_004258608.1"/>
</dbReference>